<comment type="catalytic activity">
    <reaction evidence="6">
        <text>nicotinate beta-D-ribonucleotide + CO2 + diphosphate = quinolinate + 5-phospho-alpha-D-ribose 1-diphosphate + 2 H(+)</text>
        <dbReference type="Rhea" id="RHEA:12733"/>
        <dbReference type="ChEBI" id="CHEBI:15378"/>
        <dbReference type="ChEBI" id="CHEBI:16526"/>
        <dbReference type="ChEBI" id="CHEBI:29959"/>
        <dbReference type="ChEBI" id="CHEBI:33019"/>
        <dbReference type="ChEBI" id="CHEBI:57502"/>
        <dbReference type="ChEBI" id="CHEBI:58017"/>
        <dbReference type="EC" id="2.4.2.19"/>
    </reaction>
</comment>
<accession>A0A291IRK0</accession>
<keyword evidence="4 9" id="KW-0436">Ligase</keyword>
<comment type="catalytic activity">
    <reaction evidence="7">
        <text>5-phospho-alpha-D-ribose 1-diphosphate + nicotinate + ATP + H2O = nicotinate beta-D-ribonucleotide + ADP + phosphate + diphosphate</text>
        <dbReference type="Rhea" id="RHEA:36163"/>
        <dbReference type="ChEBI" id="CHEBI:15377"/>
        <dbReference type="ChEBI" id="CHEBI:30616"/>
        <dbReference type="ChEBI" id="CHEBI:32544"/>
        <dbReference type="ChEBI" id="CHEBI:33019"/>
        <dbReference type="ChEBI" id="CHEBI:43474"/>
        <dbReference type="ChEBI" id="CHEBI:57502"/>
        <dbReference type="ChEBI" id="CHEBI:58017"/>
        <dbReference type="ChEBI" id="CHEBI:456216"/>
        <dbReference type="EC" id="6.3.4.21"/>
    </reaction>
</comment>
<dbReference type="PANTHER" id="PTHR43202:SF1">
    <property type="entry name" value="NICOTINATE PHOSPHORIBOSYLTRANSFERASE"/>
    <property type="match status" value="1"/>
</dbReference>
<comment type="pathway">
    <text evidence="1">Cofactor biosynthesis; NAD(+) biosynthesis; nicotinate D-ribonucleotide from nicotinate: step 1/1.</text>
</comment>
<dbReference type="Pfam" id="PF02749">
    <property type="entry name" value="QRPTase_N"/>
    <property type="match status" value="1"/>
</dbReference>
<dbReference type="InterPro" id="IPR013785">
    <property type="entry name" value="Aldolase_TIM"/>
</dbReference>
<dbReference type="InterPro" id="IPR037128">
    <property type="entry name" value="Quinolinate_PRibosylTase_N_sf"/>
</dbReference>
<dbReference type="Gene3D" id="3.20.20.70">
    <property type="entry name" value="Aldolase class I"/>
    <property type="match status" value="1"/>
</dbReference>
<dbReference type="SUPFAM" id="SSF54675">
    <property type="entry name" value="Nicotinate/Quinolinate PRTase N-terminal domain-like"/>
    <property type="match status" value="1"/>
</dbReference>
<dbReference type="Proteomes" id="UP000232227">
    <property type="component" value="Chromosome"/>
</dbReference>
<dbReference type="AlphaFoldDB" id="A0A291IRK0"/>
<reference evidence="9 10" key="1">
    <citation type="submission" date="2017-09" db="EMBL/GenBank/DDBJ databases">
        <title>SPAdes assembly of the Mesoplasma lactucae genome.</title>
        <authorList>
            <person name="Knight T.F."/>
            <person name="Rubinstein R."/>
            <person name="Citino T."/>
        </authorList>
    </citation>
    <scope>NUCLEOTIDE SEQUENCE [LARGE SCALE GENOMIC DNA]</scope>
    <source>
        <strain evidence="9 10">831-C4</strain>
    </source>
</reference>
<dbReference type="KEGG" id="mlac:CP520_02245"/>
<evidence type="ECO:0000256" key="5">
    <source>
        <dbReference type="ARBA" id="ARBA00022642"/>
    </source>
</evidence>
<dbReference type="RefSeq" id="WP_096862853.1">
    <property type="nucleotide sequence ID" value="NZ_CP023668.1"/>
</dbReference>
<evidence type="ECO:0000259" key="8">
    <source>
        <dbReference type="Pfam" id="PF02749"/>
    </source>
</evidence>
<evidence type="ECO:0000256" key="2">
    <source>
        <dbReference type="ARBA" id="ARBA00013236"/>
    </source>
</evidence>
<dbReference type="OrthoDB" id="9770610at2"/>
<feature type="domain" description="Quinolinate phosphoribosyl transferase N-terminal" evidence="8">
    <location>
        <begin position="27"/>
        <end position="111"/>
    </location>
</feature>
<dbReference type="EMBL" id="CP023668">
    <property type="protein sequence ID" value="ATG97565.1"/>
    <property type="molecule type" value="Genomic_DNA"/>
</dbReference>
<dbReference type="InterPro" id="IPR022412">
    <property type="entry name" value="Quinolinate_PRibosylTrfase_N"/>
</dbReference>
<sequence length="352" mass="39892">MNNYHFDEKVKQGYYLADYFKKTTKIVEKYRPNEIVTMQFFQRKENTILCGINQAIALIKYASPNYKELKIEYLPDGTIVQPLEAVLKITGHYQDFGFLEGMIDGILARNSSIATNSKRIIDVVPASRALNMNDRADLYINQPYDGYASYIGGFRRFVSESALEFINDKTVAQPSGTMPHALIQIFDGNLLEATKAFAETFPNQPLVALVDYNNDCVTDALIVARHFKDKLFAVRLDTAGNLIDKTLEKNKAKYPTDANLYGVNEYLVREVRNALDAEGFNHVQIIVSSGFNADRIREFEENKVPVNTYGIGEALVKVNINFTGDDVALNGKPQAKFGRHEFENKNLKLLKW</sequence>
<dbReference type="GO" id="GO:0009435">
    <property type="term" value="P:NAD+ biosynthetic process"/>
    <property type="evidence" value="ECO:0007669"/>
    <property type="project" value="UniProtKB-UniPathway"/>
</dbReference>
<dbReference type="PANTHER" id="PTHR43202">
    <property type="entry name" value="NICOTINATE-NUCLEOTIDE PYROPHOSPHORYLASE"/>
    <property type="match status" value="1"/>
</dbReference>
<dbReference type="UniPathway" id="UPA00253">
    <property type="reaction ID" value="UER00457"/>
</dbReference>
<evidence type="ECO:0000313" key="10">
    <source>
        <dbReference type="Proteomes" id="UP000232227"/>
    </source>
</evidence>
<dbReference type="InterPro" id="IPR036068">
    <property type="entry name" value="Nicotinate_pribotase-like_C"/>
</dbReference>
<evidence type="ECO:0000313" key="9">
    <source>
        <dbReference type="EMBL" id="ATG97565.1"/>
    </source>
</evidence>
<dbReference type="PIRSF" id="PIRSF000484">
    <property type="entry name" value="NAPRT"/>
    <property type="match status" value="1"/>
</dbReference>
<gene>
    <name evidence="9" type="ORF">CP520_02245</name>
</gene>
<evidence type="ECO:0000256" key="6">
    <source>
        <dbReference type="ARBA" id="ARBA00047445"/>
    </source>
</evidence>
<dbReference type="InterPro" id="IPR053190">
    <property type="entry name" value="NAPRTase-like"/>
</dbReference>
<dbReference type="Gene3D" id="3.90.1170.20">
    <property type="entry name" value="Quinolinate phosphoribosyl transferase, N-terminal domain"/>
    <property type="match status" value="1"/>
</dbReference>
<dbReference type="EC" id="6.3.4.21" evidence="2"/>
<dbReference type="GO" id="GO:0004514">
    <property type="term" value="F:nicotinate-nucleotide diphosphorylase (carboxylating) activity"/>
    <property type="evidence" value="ECO:0007669"/>
    <property type="project" value="UniProtKB-EC"/>
</dbReference>
<protein>
    <recommendedName>
        <fullName evidence="2">nicotinate phosphoribosyltransferase</fullName>
        <ecNumber evidence="2">6.3.4.21</ecNumber>
    </recommendedName>
</protein>
<evidence type="ECO:0000256" key="4">
    <source>
        <dbReference type="ARBA" id="ARBA00022598"/>
    </source>
</evidence>
<keyword evidence="9" id="KW-0328">Glycosyltransferase</keyword>
<dbReference type="SUPFAM" id="SSF51690">
    <property type="entry name" value="Nicotinate/Quinolinate PRTase C-terminal domain-like"/>
    <property type="match status" value="1"/>
</dbReference>
<name>A0A291IRK0_9MOLU</name>
<keyword evidence="10" id="KW-1185">Reference proteome</keyword>
<dbReference type="InterPro" id="IPR007229">
    <property type="entry name" value="Nic_PRibTrfase-Fam"/>
</dbReference>
<keyword evidence="3" id="KW-0597">Phosphoprotein</keyword>
<keyword evidence="9" id="KW-0808">Transferase</keyword>
<evidence type="ECO:0000256" key="7">
    <source>
        <dbReference type="ARBA" id="ARBA00048668"/>
    </source>
</evidence>
<evidence type="ECO:0000256" key="3">
    <source>
        <dbReference type="ARBA" id="ARBA00022553"/>
    </source>
</evidence>
<organism evidence="9 10">
    <name type="scientific">Mesoplasma lactucae ATCC 49193</name>
    <dbReference type="NCBI Taxonomy" id="81460"/>
    <lineage>
        <taxon>Bacteria</taxon>
        <taxon>Bacillati</taxon>
        <taxon>Mycoplasmatota</taxon>
        <taxon>Mollicutes</taxon>
        <taxon>Entomoplasmatales</taxon>
        <taxon>Entomoplasmataceae</taxon>
        <taxon>Mesoplasma</taxon>
    </lineage>
</organism>
<dbReference type="GO" id="GO:0004516">
    <property type="term" value="F:nicotinate phosphoribosyltransferase activity"/>
    <property type="evidence" value="ECO:0007669"/>
    <property type="project" value="UniProtKB-EC"/>
</dbReference>
<evidence type="ECO:0000256" key="1">
    <source>
        <dbReference type="ARBA" id="ARBA00004952"/>
    </source>
</evidence>
<proteinExistence type="predicted"/>
<keyword evidence="5" id="KW-0662">Pyridine nucleotide biosynthesis</keyword>
<dbReference type="NCBIfam" id="NF005529">
    <property type="entry name" value="PRK07188.1"/>
    <property type="match status" value="1"/>
</dbReference>